<dbReference type="SUPFAM" id="SSF54909">
    <property type="entry name" value="Dimeric alpha+beta barrel"/>
    <property type="match status" value="1"/>
</dbReference>
<evidence type="ECO:0000256" key="1">
    <source>
        <dbReference type="ARBA" id="ARBA00004651"/>
    </source>
</evidence>
<keyword evidence="9" id="KW-0560">Oxidoreductase</keyword>
<evidence type="ECO:0000313" key="9">
    <source>
        <dbReference type="EMBL" id="MBB5271972.1"/>
    </source>
</evidence>
<evidence type="ECO:0000256" key="6">
    <source>
        <dbReference type="ARBA" id="ARBA00023136"/>
    </source>
</evidence>
<feature type="transmembrane region" description="Helical" evidence="7">
    <location>
        <begin position="305"/>
        <end position="322"/>
    </location>
</feature>
<comment type="subcellular location">
    <subcellularLocation>
        <location evidence="1">Cell membrane</location>
        <topology evidence="1">Multi-pass membrane protein</topology>
    </subcellularLocation>
</comment>
<feature type="transmembrane region" description="Helical" evidence="7">
    <location>
        <begin position="275"/>
        <end position="293"/>
    </location>
</feature>
<dbReference type="GO" id="GO:0005886">
    <property type="term" value="C:plasma membrane"/>
    <property type="evidence" value="ECO:0007669"/>
    <property type="project" value="UniProtKB-SubCell"/>
</dbReference>
<dbReference type="EMBL" id="JACHGB010000004">
    <property type="protein sequence ID" value="MBB5271972.1"/>
    <property type="molecule type" value="Genomic_DNA"/>
</dbReference>
<organism evidence="9 10">
    <name type="scientific">Quisquiliibacterium transsilvanicum</name>
    <dbReference type="NCBI Taxonomy" id="1549638"/>
    <lineage>
        <taxon>Bacteria</taxon>
        <taxon>Pseudomonadati</taxon>
        <taxon>Pseudomonadota</taxon>
        <taxon>Betaproteobacteria</taxon>
        <taxon>Burkholderiales</taxon>
        <taxon>Burkholderiaceae</taxon>
        <taxon>Quisquiliibacterium</taxon>
    </lineage>
</organism>
<dbReference type="AlphaFoldDB" id="A0A7W8HHI8"/>
<keyword evidence="9" id="KW-0503">Monooxygenase</keyword>
<keyword evidence="2" id="KW-0813">Transport</keyword>
<dbReference type="Gene3D" id="1.20.1250.20">
    <property type="entry name" value="MFS general substrate transporter like domains"/>
    <property type="match status" value="1"/>
</dbReference>
<dbReference type="Pfam" id="PF05977">
    <property type="entry name" value="MFS_3"/>
    <property type="match status" value="1"/>
</dbReference>
<keyword evidence="5 7" id="KW-1133">Transmembrane helix</keyword>
<name>A0A7W8HHI8_9BURK</name>
<dbReference type="RefSeq" id="WP_281381607.1">
    <property type="nucleotide sequence ID" value="NZ_BAABEW010000023.1"/>
</dbReference>
<evidence type="ECO:0000256" key="2">
    <source>
        <dbReference type="ARBA" id="ARBA00022448"/>
    </source>
</evidence>
<evidence type="ECO:0000259" key="8">
    <source>
        <dbReference type="PROSITE" id="PS50850"/>
    </source>
</evidence>
<feature type="transmembrane region" description="Helical" evidence="7">
    <location>
        <begin position="172"/>
        <end position="205"/>
    </location>
</feature>
<dbReference type="InterPro" id="IPR011008">
    <property type="entry name" value="Dimeric_a/b-barrel"/>
</dbReference>
<dbReference type="GO" id="GO:0022857">
    <property type="term" value="F:transmembrane transporter activity"/>
    <property type="evidence" value="ECO:0007669"/>
    <property type="project" value="InterPro"/>
</dbReference>
<evidence type="ECO:0000256" key="5">
    <source>
        <dbReference type="ARBA" id="ARBA00022989"/>
    </source>
</evidence>
<dbReference type="PANTHER" id="PTHR23513">
    <property type="entry name" value="INTEGRAL MEMBRANE EFFLUX PROTEIN-RELATED"/>
    <property type="match status" value="1"/>
</dbReference>
<dbReference type="CDD" id="cd06173">
    <property type="entry name" value="MFS_MefA_like"/>
    <property type="match status" value="1"/>
</dbReference>
<dbReference type="GO" id="GO:0004497">
    <property type="term" value="F:monooxygenase activity"/>
    <property type="evidence" value="ECO:0007669"/>
    <property type="project" value="UniProtKB-KW"/>
</dbReference>
<dbReference type="Proteomes" id="UP000532440">
    <property type="component" value="Unassembled WGS sequence"/>
</dbReference>
<dbReference type="PROSITE" id="PS50850">
    <property type="entry name" value="MFS"/>
    <property type="match status" value="1"/>
</dbReference>
<feature type="transmembrane region" description="Helical" evidence="7">
    <location>
        <begin position="67"/>
        <end position="90"/>
    </location>
</feature>
<proteinExistence type="predicted"/>
<keyword evidence="6 7" id="KW-0472">Membrane</keyword>
<accession>A0A7W8HHI8</accession>
<dbReference type="PANTHER" id="PTHR23513:SF11">
    <property type="entry name" value="STAPHYLOFERRIN A TRANSPORTER"/>
    <property type="match status" value="1"/>
</dbReference>
<sequence length="544" mass="58992">MIEHTPSPPGGGAAAAAASTSAFAPLSAPVFRMLWSVWLIANTCMWMNDVAAAWLMTSLTTSPVMVALVQTASTLPVFLLGLPSGALADIVDRRRYLMTTQLWIAGNATLLCLAIASGLVSAPLLLALTFVNGIGLAMRWPVYSALIPELVPRAQMPAALALNGVAMNGSRIIGPIVAGMLIAGAGTIWVFVLNAVLSLVAVLVIWRWRREPKANALPGERFIGAMRVGVQYVRQSARMRTVLFRIAMFFAHSTALLALLPLIARQMPGGGAGTYTLLLASMGTGAIMSALFLPGWRKRFSSDQLVRRGSLVQAGMMVAVGFSPNLWVAVPFMVICGVSWLTVANTLGVSAQLSLPNWVRARGMSMYQMSLMGGGALGAALWGQVATLTDLRSSLVLAALSGTAILWLTRKRLLDDAVDEDLTPVHPRSPPEAAWPVAQDDGPVLVMIEYRIDPERAGEFREVMRETRRRRLAQGALSWELFRDSADPARFVEYVVDESWLEQRRRFGRLTAADEALRERRLAFHLGAEPPKVTRCIADPLARR</sequence>
<dbReference type="InterPro" id="IPR020846">
    <property type="entry name" value="MFS_dom"/>
</dbReference>
<protein>
    <submittedName>
        <fullName evidence="9">MFS family permease/quinol monooxygenase YgiN</fullName>
    </submittedName>
</protein>
<gene>
    <name evidence="9" type="ORF">HNQ70_001986</name>
</gene>
<evidence type="ECO:0000256" key="7">
    <source>
        <dbReference type="SAM" id="Phobius"/>
    </source>
</evidence>
<evidence type="ECO:0000256" key="4">
    <source>
        <dbReference type="ARBA" id="ARBA00022692"/>
    </source>
</evidence>
<dbReference type="SUPFAM" id="SSF103473">
    <property type="entry name" value="MFS general substrate transporter"/>
    <property type="match status" value="1"/>
</dbReference>
<feature type="transmembrane region" description="Helical" evidence="7">
    <location>
        <begin position="242"/>
        <end position="263"/>
    </location>
</feature>
<keyword evidence="3" id="KW-1003">Cell membrane</keyword>
<evidence type="ECO:0000313" key="10">
    <source>
        <dbReference type="Proteomes" id="UP000532440"/>
    </source>
</evidence>
<dbReference type="InterPro" id="IPR010290">
    <property type="entry name" value="TM_effector"/>
</dbReference>
<evidence type="ECO:0000256" key="3">
    <source>
        <dbReference type="ARBA" id="ARBA00022475"/>
    </source>
</evidence>
<keyword evidence="10" id="KW-1185">Reference proteome</keyword>
<dbReference type="InterPro" id="IPR036259">
    <property type="entry name" value="MFS_trans_sf"/>
</dbReference>
<comment type="caution">
    <text evidence="9">The sequence shown here is derived from an EMBL/GenBank/DDBJ whole genome shotgun (WGS) entry which is preliminary data.</text>
</comment>
<feature type="transmembrane region" description="Helical" evidence="7">
    <location>
        <begin position="33"/>
        <end position="55"/>
    </location>
</feature>
<feature type="domain" description="Major facilitator superfamily (MFS) profile" evidence="8">
    <location>
        <begin position="22"/>
        <end position="419"/>
    </location>
</feature>
<reference evidence="9 10" key="1">
    <citation type="submission" date="2020-08" db="EMBL/GenBank/DDBJ databases">
        <title>Genomic Encyclopedia of Type Strains, Phase IV (KMG-IV): sequencing the most valuable type-strain genomes for metagenomic binning, comparative biology and taxonomic classification.</title>
        <authorList>
            <person name="Goeker M."/>
        </authorList>
    </citation>
    <scope>NUCLEOTIDE SEQUENCE [LARGE SCALE GENOMIC DNA]</scope>
    <source>
        <strain evidence="9 10">DSM 29781</strain>
    </source>
</reference>
<keyword evidence="4 7" id="KW-0812">Transmembrane</keyword>
<feature type="transmembrane region" description="Helical" evidence="7">
    <location>
        <begin position="102"/>
        <end position="131"/>
    </location>
</feature>